<dbReference type="Pfam" id="PF06475">
    <property type="entry name" value="Glycolipid_bind"/>
    <property type="match status" value="1"/>
</dbReference>
<dbReference type="SUPFAM" id="SSF159275">
    <property type="entry name" value="PA1994-like"/>
    <property type="match status" value="1"/>
</dbReference>
<sequence length="139" mass="15513">MSPLLQYEMELHPFPSFAARRFVGAVHDSEVVYLEPGRLRGHTSAVEDGRPCTVRYDIRLDEQWRTREAHVVADMLAGPHETSLRSDGEGSDRRPDTQRFDHTSEGGFTALLEHAAPAWSSRVPASPFASRARRCGPGN</sequence>
<keyword evidence="3" id="KW-1185">Reference proteome</keyword>
<evidence type="ECO:0000313" key="3">
    <source>
        <dbReference type="Proteomes" id="UP000800981"/>
    </source>
</evidence>
<feature type="compositionally biased region" description="Basic and acidic residues" evidence="1">
    <location>
        <begin position="82"/>
        <end position="104"/>
    </location>
</feature>
<name>A0ABX0GSV8_9ACTN</name>
<reference evidence="2 3" key="1">
    <citation type="submission" date="2020-03" db="EMBL/GenBank/DDBJ databases">
        <title>Two novel Motilibacter sp.</title>
        <authorList>
            <person name="Liu S."/>
        </authorList>
    </citation>
    <scope>NUCLEOTIDE SEQUENCE [LARGE SCALE GENOMIC DNA]</scope>
    <source>
        <strain evidence="2 3">E257</strain>
    </source>
</reference>
<protein>
    <submittedName>
        <fullName evidence="2">Glycolipid-binding domain-containing protein</fullName>
    </submittedName>
</protein>
<organism evidence="2 3">
    <name type="scientific">Motilibacter deserti</name>
    <dbReference type="NCBI Taxonomy" id="2714956"/>
    <lineage>
        <taxon>Bacteria</taxon>
        <taxon>Bacillati</taxon>
        <taxon>Actinomycetota</taxon>
        <taxon>Actinomycetes</taxon>
        <taxon>Motilibacterales</taxon>
        <taxon>Motilibacteraceae</taxon>
        <taxon>Motilibacter</taxon>
    </lineage>
</organism>
<accession>A0ABX0GSV8</accession>
<gene>
    <name evidence="2" type="ORF">G9H71_03330</name>
</gene>
<evidence type="ECO:0000256" key="1">
    <source>
        <dbReference type="SAM" id="MobiDB-lite"/>
    </source>
</evidence>
<dbReference type="EMBL" id="JAANNP010000001">
    <property type="protein sequence ID" value="NHC12811.1"/>
    <property type="molecule type" value="Genomic_DNA"/>
</dbReference>
<dbReference type="Proteomes" id="UP000800981">
    <property type="component" value="Unassembled WGS sequence"/>
</dbReference>
<evidence type="ECO:0000313" key="2">
    <source>
        <dbReference type="EMBL" id="NHC12811.1"/>
    </source>
</evidence>
<dbReference type="InterPro" id="IPR009467">
    <property type="entry name" value="Glycolipid-bd_prot_put"/>
</dbReference>
<feature type="region of interest" description="Disordered" evidence="1">
    <location>
        <begin position="75"/>
        <end position="106"/>
    </location>
</feature>
<comment type="caution">
    <text evidence="2">The sequence shown here is derived from an EMBL/GenBank/DDBJ whole genome shotgun (WGS) entry which is preliminary data.</text>
</comment>
<proteinExistence type="predicted"/>